<dbReference type="OrthoDB" id="118550at2759"/>
<dbReference type="NCBIfam" id="TIGR01557">
    <property type="entry name" value="myb_SHAQKYF"/>
    <property type="match status" value="1"/>
</dbReference>
<feature type="compositionally biased region" description="Polar residues" evidence="6">
    <location>
        <begin position="520"/>
        <end position="540"/>
    </location>
</feature>
<dbReference type="PROSITE" id="PS51293">
    <property type="entry name" value="SANT"/>
    <property type="match status" value="1"/>
</dbReference>
<protein>
    <submittedName>
        <fullName evidence="11">Protein LHY-like isoform X1</fullName>
    </submittedName>
</protein>
<reference evidence="10" key="1">
    <citation type="journal article" date="2015" name="Nat. Genet.">
        <title>The pineapple genome and the evolution of CAM photosynthesis.</title>
        <authorList>
            <person name="Ming R."/>
            <person name="VanBuren R."/>
            <person name="Wai C.M."/>
            <person name="Tang H."/>
            <person name="Schatz M.C."/>
            <person name="Bowers J.E."/>
            <person name="Lyons E."/>
            <person name="Wang M.L."/>
            <person name="Chen J."/>
            <person name="Biggers E."/>
            <person name="Zhang J."/>
            <person name="Huang L."/>
            <person name="Zhang L."/>
            <person name="Miao W."/>
            <person name="Zhang J."/>
            <person name="Ye Z."/>
            <person name="Miao C."/>
            <person name="Lin Z."/>
            <person name="Wang H."/>
            <person name="Zhou H."/>
            <person name="Yim W.C."/>
            <person name="Priest H.D."/>
            <person name="Zheng C."/>
            <person name="Woodhouse M."/>
            <person name="Edger P.P."/>
            <person name="Guyot R."/>
            <person name="Guo H.B."/>
            <person name="Guo H."/>
            <person name="Zheng G."/>
            <person name="Singh R."/>
            <person name="Sharma A."/>
            <person name="Min X."/>
            <person name="Zheng Y."/>
            <person name="Lee H."/>
            <person name="Gurtowski J."/>
            <person name="Sedlazeck F.J."/>
            <person name="Harkess A."/>
            <person name="McKain M.R."/>
            <person name="Liao Z."/>
            <person name="Fang J."/>
            <person name="Liu J."/>
            <person name="Zhang X."/>
            <person name="Zhang Q."/>
            <person name="Hu W."/>
            <person name="Qin Y."/>
            <person name="Wang K."/>
            <person name="Chen L.Y."/>
            <person name="Shirley N."/>
            <person name="Lin Y.R."/>
            <person name="Liu L.Y."/>
            <person name="Hernandez A.G."/>
            <person name="Wright C.L."/>
            <person name="Bulone V."/>
            <person name="Tuskan G.A."/>
            <person name="Heath K."/>
            <person name="Zee F."/>
            <person name="Moore P.H."/>
            <person name="Sunkar R."/>
            <person name="Leebens-Mack J.H."/>
            <person name="Mockler T."/>
            <person name="Bennetzen J.L."/>
            <person name="Freeling M."/>
            <person name="Sankoff D."/>
            <person name="Paterson A.H."/>
            <person name="Zhu X."/>
            <person name="Yang X."/>
            <person name="Smith J.A."/>
            <person name="Cushman J.C."/>
            <person name="Paull R.E."/>
            <person name="Yu Q."/>
        </authorList>
    </citation>
    <scope>NUCLEOTIDE SEQUENCE [LARGE SCALE GENOMIC DNA]</scope>
    <source>
        <strain evidence="10">cv. F153</strain>
    </source>
</reference>
<evidence type="ECO:0000256" key="3">
    <source>
        <dbReference type="ARBA" id="ARBA00023125"/>
    </source>
</evidence>
<keyword evidence="2" id="KW-0805">Transcription regulation</keyword>
<dbReference type="CDD" id="cd00167">
    <property type="entry name" value="SANT"/>
    <property type="match status" value="1"/>
</dbReference>
<feature type="compositionally biased region" description="Acidic residues" evidence="6">
    <location>
        <begin position="561"/>
        <end position="572"/>
    </location>
</feature>
<dbReference type="InterPro" id="IPR006447">
    <property type="entry name" value="Myb_dom_plants"/>
</dbReference>
<feature type="compositionally biased region" description="Basic and acidic residues" evidence="6">
    <location>
        <begin position="244"/>
        <end position="260"/>
    </location>
</feature>
<name>A0A6P5HMN2_ANACO</name>
<feature type="domain" description="SANT" evidence="8">
    <location>
        <begin position="22"/>
        <end position="73"/>
    </location>
</feature>
<feature type="compositionally biased region" description="Basic and acidic residues" evidence="6">
    <location>
        <begin position="503"/>
        <end position="513"/>
    </location>
</feature>
<dbReference type="GeneID" id="109728581"/>
<evidence type="ECO:0000259" key="9">
    <source>
        <dbReference type="PROSITE" id="PS51294"/>
    </source>
</evidence>
<feature type="domain" description="HTH myb-type" evidence="9">
    <location>
        <begin position="19"/>
        <end position="73"/>
    </location>
</feature>
<dbReference type="InterPro" id="IPR001005">
    <property type="entry name" value="SANT/Myb"/>
</dbReference>
<dbReference type="Proteomes" id="UP000515123">
    <property type="component" value="Linkage group 24"/>
</dbReference>
<keyword evidence="3" id="KW-0238">DNA-binding</keyword>
<accession>A0A6P5HMN2</accession>
<keyword evidence="10" id="KW-1185">Reference proteome</keyword>
<feature type="compositionally biased region" description="Polar residues" evidence="6">
    <location>
        <begin position="308"/>
        <end position="318"/>
    </location>
</feature>
<dbReference type="SUPFAM" id="SSF46689">
    <property type="entry name" value="Homeodomain-like"/>
    <property type="match status" value="1"/>
</dbReference>
<keyword evidence="4" id="KW-0804">Transcription</keyword>
<feature type="region of interest" description="Disordered" evidence="6">
    <location>
        <begin position="297"/>
        <end position="328"/>
    </location>
</feature>
<dbReference type="GO" id="GO:0003677">
    <property type="term" value="F:DNA binding"/>
    <property type="evidence" value="ECO:0007669"/>
    <property type="project" value="UniProtKB-KW"/>
</dbReference>
<dbReference type="InterPro" id="IPR009057">
    <property type="entry name" value="Homeodomain-like_sf"/>
</dbReference>
<reference evidence="11" key="2">
    <citation type="submission" date="2025-08" db="UniProtKB">
        <authorList>
            <consortium name="RefSeq"/>
        </authorList>
    </citation>
    <scope>IDENTIFICATION</scope>
    <source>
        <tissue evidence="11">Leaf</tissue>
    </source>
</reference>
<dbReference type="Gene3D" id="1.10.10.60">
    <property type="entry name" value="Homeodomain-like"/>
    <property type="match status" value="1"/>
</dbReference>
<proteinExistence type="predicted"/>
<evidence type="ECO:0000259" key="8">
    <source>
        <dbReference type="PROSITE" id="PS51293"/>
    </source>
</evidence>
<gene>
    <name evidence="11" type="primary">LOC109728581</name>
</gene>
<dbReference type="InterPro" id="IPR017884">
    <property type="entry name" value="SANT_dom"/>
</dbReference>
<feature type="domain" description="Myb-like" evidence="7">
    <location>
        <begin position="19"/>
        <end position="69"/>
    </location>
</feature>
<dbReference type="PROSITE" id="PS50090">
    <property type="entry name" value="MYB_LIKE"/>
    <property type="match status" value="1"/>
</dbReference>
<feature type="region of interest" description="Disordered" evidence="6">
    <location>
        <begin position="441"/>
        <end position="603"/>
    </location>
</feature>
<evidence type="ECO:0000256" key="6">
    <source>
        <dbReference type="SAM" id="MobiDB-lite"/>
    </source>
</evidence>
<feature type="compositionally biased region" description="Polar residues" evidence="6">
    <location>
        <begin position="549"/>
        <end position="560"/>
    </location>
</feature>
<feature type="compositionally biased region" description="Polar residues" evidence="6">
    <location>
        <begin position="142"/>
        <end position="162"/>
    </location>
</feature>
<feature type="compositionally biased region" description="Basic and acidic residues" evidence="6">
    <location>
        <begin position="168"/>
        <end position="185"/>
    </location>
</feature>
<dbReference type="AlphaFoldDB" id="A0A6P5HMN2"/>
<dbReference type="GO" id="GO:0005634">
    <property type="term" value="C:nucleus"/>
    <property type="evidence" value="ECO:0007669"/>
    <property type="project" value="UniProtKB-SubCell"/>
</dbReference>
<keyword evidence="5" id="KW-0539">Nucleus</keyword>
<dbReference type="PANTHER" id="PTHR12802">
    <property type="entry name" value="SWI/SNF COMPLEX-RELATED"/>
    <property type="match status" value="1"/>
</dbReference>
<comment type="subcellular location">
    <subcellularLocation>
        <location evidence="1">Nucleus</location>
    </subcellularLocation>
</comment>
<feature type="region of interest" description="Disordered" evidence="6">
    <location>
        <begin position="622"/>
        <end position="656"/>
    </location>
</feature>
<sequence>MEANSSGEEFIVKVRKPYTITKQRERWTEEEHNRFLEALKLYGRAWQRIEEHIGTKTAVQIRSHAQKFFTKWECVDIANCFNTLLLTVPICQQITEALYELEKEAMTKGVPPGQAHDIDIPPPRPKRKPNSPYPRKSCALSPLSSTGEVVNEKSNYSFSPLSAGNREVSQKESDAPSEPQNKEMSENGSCSEVLNLFREAPCVSMSSINKGSAYNHSAYKGFDPMMKESKERSLLEKTPVLTETNEKPDAGTDQETERLKGIRISSDANCPKNEGVNDQGSPPVETIQVDQINNPMAEQAGGAHGESVNPSTNHSLSTGPKLHENSTMPSFHHNYPIFSPFPQCHNQQDAYRSYLNISSTFSNLLVSTLLQNPAIHTVARFAASFWPSPEINASVDSNPETLASQNLASLATATVAAASAWWATQGLLPLFPPTPLGFAFPPPPTTTGLPIVGDTRTSEKESGDGIYQGPSKDQEAPNLDQSEGLKQYPSSKPSLSSLSDSDESGREEEKRSLCAELKASRTSKSKPSSANEGTNNADSLRNNKKQDRSSCGSNTPSSSDVETDMPENDEQINDNSKQDYFGNSLAGDTNYRRFRSSGSTIDSWKEVSEEGRLAFQALFRRGVLPQSFSPPPAEEEGVKCKGGEETTLPPVNNTGLTMDTLIRSNESGELGSLLTSGFLQAKLKARRTGFKPYKRCSAEAKESRATAGEEAINNKRIRLEGETST</sequence>
<evidence type="ECO:0000256" key="2">
    <source>
        <dbReference type="ARBA" id="ARBA00023015"/>
    </source>
</evidence>
<evidence type="ECO:0000313" key="11">
    <source>
        <dbReference type="RefSeq" id="XP_020114593.1"/>
    </source>
</evidence>
<evidence type="ECO:0000256" key="4">
    <source>
        <dbReference type="ARBA" id="ARBA00023163"/>
    </source>
</evidence>
<dbReference type="FunFam" id="1.10.10.60:FF:000023">
    <property type="entry name" value="protein REVEILLE 6 isoform X1"/>
    <property type="match status" value="1"/>
</dbReference>
<evidence type="ECO:0000259" key="7">
    <source>
        <dbReference type="PROSITE" id="PS50090"/>
    </source>
</evidence>
<feature type="region of interest" description="Disordered" evidence="6">
    <location>
        <begin position="108"/>
        <end position="189"/>
    </location>
</feature>
<evidence type="ECO:0000256" key="1">
    <source>
        <dbReference type="ARBA" id="ARBA00004123"/>
    </source>
</evidence>
<dbReference type="PANTHER" id="PTHR12802:SF177">
    <property type="entry name" value="PROTEIN CCA1"/>
    <property type="match status" value="1"/>
</dbReference>
<evidence type="ECO:0000313" key="10">
    <source>
        <dbReference type="Proteomes" id="UP000515123"/>
    </source>
</evidence>
<dbReference type="Pfam" id="PF00249">
    <property type="entry name" value="Myb_DNA-binding"/>
    <property type="match status" value="1"/>
</dbReference>
<organism evidence="10 11">
    <name type="scientific">Ananas comosus</name>
    <name type="common">Pineapple</name>
    <name type="synonym">Ananas ananas</name>
    <dbReference type="NCBI Taxonomy" id="4615"/>
    <lineage>
        <taxon>Eukaryota</taxon>
        <taxon>Viridiplantae</taxon>
        <taxon>Streptophyta</taxon>
        <taxon>Embryophyta</taxon>
        <taxon>Tracheophyta</taxon>
        <taxon>Spermatophyta</taxon>
        <taxon>Magnoliopsida</taxon>
        <taxon>Liliopsida</taxon>
        <taxon>Poales</taxon>
        <taxon>Bromeliaceae</taxon>
        <taxon>Bromelioideae</taxon>
        <taxon>Ananas</taxon>
    </lineage>
</organism>
<evidence type="ECO:0000256" key="5">
    <source>
        <dbReference type="ARBA" id="ARBA00023242"/>
    </source>
</evidence>
<dbReference type="PROSITE" id="PS51294">
    <property type="entry name" value="HTH_MYB"/>
    <property type="match status" value="1"/>
</dbReference>
<dbReference type="InterPro" id="IPR017930">
    <property type="entry name" value="Myb_dom"/>
</dbReference>
<dbReference type="SMART" id="SM00717">
    <property type="entry name" value="SANT"/>
    <property type="match status" value="1"/>
</dbReference>
<dbReference type="RefSeq" id="XP_020114593.1">
    <property type="nucleotide sequence ID" value="XM_020259004.1"/>
</dbReference>
<feature type="compositionally biased region" description="Low complexity" evidence="6">
    <location>
        <begin position="489"/>
        <end position="499"/>
    </location>
</feature>
<feature type="region of interest" description="Disordered" evidence="6">
    <location>
        <begin position="229"/>
        <end position="284"/>
    </location>
</feature>
<dbReference type="GO" id="GO:0010468">
    <property type="term" value="P:regulation of gene expression"/>
    <property type="evidence" value="ECO:0007669"/>
    <property type="project" value="UniProtKB-ARBA"/>
</dbReference>